<dbReference type="OrthoDB" id="10039566at2759"/>
<dbReference type="GO" id="GO:0000329">
    <property type="term" value="C:fungal-type vacuole membrane"/>
    <property type="evidence" value="ECO:0007669"/>
    <property type="project" value="InterPro"/>
</dbReference>
<dbReference type="eggNOG" id="ENOG502SJ3Q">
    <property type="taxonomic scope" value="Eukaryota"/>
</dbReference>
<dbReference type="PANTHER" id="PTHR35895">
    <property type="entry name" value="CHROMOSOME 16, WHOLE GENOME SHOTGUN SEQUENCE"/>
    <property type="match status" value="1"/>
</dbReference>
<evidence type="ECO:0000313" key="1">
    <source>
        <dbReference type="EMBL" id="GAD96207.1"/>
    </source>
</evidence>
<dbReference type="Proteomes" id="UP000018001">
    <property type="component" value="Unassembled WGS sequence"/>
</dbReference>
<organism evidence="1 2">
    <name type="scientific">Byssochlamys spectabilis (strain No. 5 / NBRC 109023)</name>
    <name type="common">Paecilomyces variotii</name>
    <dbReference type="NCBI Taxonomy" id="1356009"/>
    <lineage>
        <taxon>Eukaryota</taxon>
        <taxon>Fungi</taxon>
        <taxon>Dikarya</taxon>
        <taxon>Ascomycota</taxon>
        <taxon>Pezizomycotina</taxon>
        <taxon>Eurotiomycetes</taxon>
        <taxon>Eurotiomycetidae</taxon>
        <taxon>Eurotiales</taxon>
        <taxon>Thermoascaceae</taxon>
        <taxon>Paecilomyces</taxon>
    </lineage>
</organism>
<gene>
    <name evidence="1" type="ORF">PVAR5_4857</name>
</gene>
<protein>
    <submittedName>
        <fullName evidence="1">Uncharacterized protein</fullName>
    </submittedName>
</protein>
<sequence length="385" mass="41807">MPSFDSLQQVKNDGANNENIVSCDHQDDSHRSLVASSTSHMGADINGKGGVLKRTWKSCKRPGSALVAKTLVKPILAKSSLVLLSTSLHNPTPKTIDFSMRVTLTLPVTSPVQLYPMVVRLCYNGRTPSNPFLEVTLPECEIRRSVDIEVVGKTSNILDMEQFEDFINGVMFRDSVALAVHGSAKVQVHGVRSRLQLEQHMKVIDYAIKSCHILPKAPEGPHLEAVLDLPNPSLATIEIGDLAFNLYVGPVLIGEVFISNVTLTPGSNVVSSRVYLDTKTAMRHIATIIQSQKDLLYRGKLGLKVSGKSTVHNGEHITYFENALSKLQLYSMVPVSRALGSIVGGIATSVTPGNILMILRMMGIMAILEGNGVDVAHLTQLEQPA</sequence>
<name>V5G5Q2_BYSSN</name>
<accession>V5G5Q2</accession>
<reference evidence="2" key="1">
    <citation type="journal article" date="2014" name="Genome Announc.">
        <title>Draft genome sequence of the formaldehyde-resistant fungus Byssochlamys spectabilis No. 5 (anamorph Paecilomyces variotii No. 5) (NBRC109023).</title>
        <authorList>
            <person name="Oka T."/>
            <person name="Ekino K."/>
            <person name="Fukuda K."/>
            <person name="Nomura Y."/>
        </authorList>
    </citation>
    <scope>NUCLEOTIDE SEQUENCE [LARGE SCALE GENOMIC DNA]</scope>
    <source>
        <strain evidence="2">No. 5 / NBRC 109023</strain>
    </source>
</reference>
<dbReference type="HOGENOM" id="CLU_717621_0_0_1"/>
<evidence type="ECO:0000313" key="2">
    <source>
        <dbReference type="Proteomes" id="UP000018001"/>
    </source>
</evidence>
<proteinExistence type="predicted"/>
<dbReference type="PANTHER" id="PTHR35895:SF2">
    <property type="match status" value="1"/>
</dbReference>
<dbReference type="EMBL" id="BAUL01000157">
    <property type="protein sequence ID" value="GAD96207.1"/>
    <property type="molecule type" value="Genomic_DNA"/>
</dbReference>
<dbReference type="InterPro" id="IPR022185">
    <property type="entry name" value="DUF3712"/>
</dbReference>
<dbReference type="AlphaFoldDB" id="V5G5Q2"/>
<dbReference type="InterPro" id="IPR046368">
    <property type="entry name" value="Tag1"/>
</dbReference>
<keyword evidence="2" id="KW-1185">Reference proteome</keyword>
<comment type="caution">
    <text evidence="1">The sequence shown here is derived from an EMBL/GenBank/DDBJ whole genome shotgun (WGS) entry which is preliminary data.</text>
</comment>
<dbReference type="Pfam" id="PF12505">
    <property type="entry name" value="DUF3712"/>
    <property type="match status" value="1"/>
</dbReference>
<dbReference type="InParanoid" id="V5G5Q2"/>